<organism evidence="2 3">
    <name type="scientific">Compostimonas suwonensis</name>
    <dbReference type="NCBI Taxonomy" id="1048394"/>
    <lineage>
        <taxon>Bacteria</taxon>
        <taxon>Bacillati</taxon>
        <taxon>Actinomycetota</taxon>
        <taxon>Actinomycetes</taxon>
        <taxon>Micrococcales</taxon>
        <taxon>Microbacteriaceae</taxon>
        <taxon>Compostimonas</taxon>
    </lineage>
</organism>
<dbReference type="RefSeq" id="WP_245861462.1">
    <property type="nucleotide sequence ID" value="NZ_PGFB01000002.1"/>
</dbReference>
<feature type="region of interest" description="Disordered" evidence="1">
    <location>
        <begin position="1"/>
        <end position="21"/>
    </location>
</feature>
<accession>A0A2M9C0E1</accession>
<evidence type="ECO:0000256" key="1">
    <source>
        <dbReference type="SAM" id="MobiDB-lite"/>
    </source>
</evidence>
<name>A0A2M9C0E1_9MICO</name>
<reference evidence="2 3" key="1">
    <citation type="submission" date="2017-11" db="EMBL/GenBank/DDBJ databases">
        <title>Genomic Encyclopedia of Archaeal and Bacterial Type Strains, Phase II (KMG-II): From Individual Species to Whole Genera.</title>
        <authorList>
            <person name="Goeker M."/>
        </authorList>
    </citation>
    <scope>NUCLEOTIDE SEQUENCE [LARGE SCALE GENOMIC DNA]</scope>
    <source>
        <strain evidence="2 3">DSM 25625</strain>
    </source>
</reference>
<dbReference type="AlphaFoldDB" id="A0A2M9C0E1"/>
<sequence>MTVTAMPASAVRTPSGEGARGRTRVASKALNRVVTAVTAEALGVDVRHVAVELADHAGALALTVSTPIRVVSLGLVTSDPSAVRRAGGSVLDRTAQAQRVIRERVTTLTGSAIERVTVRISDVDIQPEARVT</sequence>
<evidence type="ECO:0000313" key="2">
    <source>
        <dbReference type="EMBL" id="PJJ63807.1"/>
    </source>
</evidence>
<evidence type="ECO:0000313" key="3">
    <source>
        <dbReference type="Proteomes" id="UP000230161"/>
    </source>
</evidence>
<dbReference type="Proteomes" id="UP000230161">
    <property type="component" value="Unassembled WGS sequence"/>
</dbReference>
<keyword evidence="3" id="KW-1185">Reference proteome</keyword>
<gene>
    <name evidence="2" type="ORF">CLV54_1483</name>
</gene>
<protein>
    <submittedName>
        <fullName evidence="2">Uncharacterized protein</fullName>
    </submittedName>
</protein>
<proteinExistence type="predicted"/>
<dbReference type="EMBL" id="PGFB01000002">
    <property type="protein sequence ID" value="PJJ63807.1"/>
    <property type="molecule type" value="Genomic_DNA"/>
</dbReference>
<comment type="caution">
    <text evidence="2">The sequence shown here is derived from an EMBL/GenBank/DDBJ whole genome shotgun (WGS) entry which is preliminary data.</text>
</comment>